<dbReference type="Proteomes" id="UP000525078">
    <property type="component" value="Unassembled WGS sequence"/>
</dbReference>
<dbReference type="PANTHER" id="PTHR36402">
    <property type="entry name" value="EXPRESSED PROTEIN"/>
    <property type="match status" value="1"/>
</dbReference>
<keyword evidence="1" id="KW-0175">Coiled coil</keyword>
<gene>
    <name evidence="3" type="ORF">F8388_003802</name>
</gene>
<proteinExistence type="predicted"/>
<evidence type="ECO:0000256" key="2">
    <source>
        <dbReference type="SAM" id="MobiDB-lite"/>
    </source>
</evidence>
<dbReference type="AlphaFoldDB" id="A0A7J6DU32"/>
<feature type="compositionally biased region" description="Basic residues" evidence="2">
    <location>
        <begin position="26"/>
        <end position="35"/>
    </location>
</feature>
<dbReference type="EMBL" id="JAATIP010000391">
    <property type="protein sequence ID" value="KAF4349618.1"/>
    <property type="molecule type" value="Genomic_DNA"/>
</dbReference>
<evidence type="ECO:0000313" key="3">
    <source>
        <dbReference type="EMBL" id="KAF4349618.1"/>
    </source>
</evidence>
<evidence type="ECO:0000256" key="1">
    <source>
        <dbReference type="SAM" id="Coils"/>
    </source>
</evidence>
<evidence type="ECO:0000313" key="4">
    <source>
        <dbReference type="Proteomes" id="UP000525078"/>
    </source>
</evidence>
<organism evidence="3 4">
    <name type="scientific">Cannabis sativa</name>
    <name type="common">Hemp</name>
    <name type="synonym">Marijuana</name>
    <dbReference type="NCBI Taxonomy" id="3483"/>
    <lineage>
        <taxon>Eukaryota</taxon>
        <taxon>Viridiplantae</taxon>
        <taxon>Streptophyta</taxon>
        <taxon>Embryophyta</taxon>
        <taxon>Tracheophyta</taxon>
        <taxon>Spermatophyta</taxon>
        <taxon>Magnoliopsida</taxon>
        <taxon>eudicotyledons</taxon>
        <taxon>Gunneridae</taxon>
        <taxon>Pentapetalae</taxon>
        <taxon>rosids</taxon>
        <taxon>fabids</taxon>
        <taxon>Rosales</taxon>
        <taxon>Cannabaceae</taxon>
        <taxon>Cannabis</taxon>
    </lineage>
</organism>
<evidence type="ECO:0008006" key="5">
    <source>
        <dbReference type="Google" id="ProtNLM"/>
    </source>
</evidence>
<name>A0A7J6DU32_CANSA</name>
<dbReference type="PANTHER" id="PTHR36402:SF1">
    <property type="entry name" value="EXPRESSED PROTEIN"/>
    <property type="match status" value="1"/>
</dbReference>
<reference evidence="3 4" key="1">
    <citation type="journal article" date="2020" name="bioRxiv">
        <title>Sequence and annotation of 42 cannabis genomes reveals extensive copy number variation in cannabinoid synthesis and pathogen resistance genes.</title>
        <authorList>
            <person name="Mckernan K.J."/>
            <person name="Helbert Y."/>
            <person name="Kane L.T."/>
            <person name="Ebling H."/>
            <person name="Zhang L."/>
            <person name="Liu B."/>
            <person name="Eaton Z."/>
            <person name="Mclaughlin S."/>
            <person name="Kingan S."/>
            <person name="Baybayan P."/>
            <person name="Concepcion G."/>
            <person name="Jordan M."/>
            <person name="Riva A."/>
            <person name="Barbazuk W."/>
            <person name="Harkins T."/>
        </authorList>
    </citation>
    <scope>NUCLEOTIDE SEQUENCE [LARGE SCALE GENOMIC DNA]</scope>
    <source>
        <strain evidence="4">cv. Jamaican Lion 4</strain>
        <tissue evidence="3">Leaf</tissue>
    </source>
</reference>
<comment type="caution">
    <text evidence="3">The sequence shown here is derived from an EMBL/GenBank/DDBJ whole genome shotgun (WGS) entry which is preliminary data.</text>
</comment>
<protein>
    <recommendedName>
        <fullName evidence="5">Stress response NST1-like protein</fullName>
    </recommendedName>
</protein>
<feature type="coiled-coil region" evidence="1">
    <location>
        <begin position="69"/>
        <end position="168"/>
    </location>
</feature>
<sequence length="201" mass="24084">MASSRSSLSQISKTVRFFSTSSAPKPSHHNHHSHNHTYSEPNSYIGSWEAPKNPKEAQRRLAQLRRDYAKQVKEVRKEYIKEVELMRLEKLRKDEAHKEALRLQTEERKRLKAEAAKARAQERQVAEQEFRETLLKERAEKLENWRMKEKLREEKKKEKNELLRRKSSLWVDQSGLEKKILEAICILYMEKLEDVLRKYSR</sequence>
<accession>A0A7J6DU32</accession>
<feature type="region of interest" description="Disordered" evidence="2">
    <location>
        <begin position="17"/>
        <end position="59"/>
    </location>
</feature>